<dbReference type="OrthoDB" id="6401547at2"/>
<proteinExistence type="predicted"/>
<accession>A0A1E8FE13</accession>
<comment type="caution">
    <text evidence="2">The sequence shown here is derived from an EMBL/GenBank/DDBJ whole genome shotgun (WGS) entry which is preliminary data.</text>
</comment>
<gene>
    <name evidence="2" type="ORF">BFC17_21805</name>
</gene>
<keyword evidence="1" id="KW-0472">Membrane</keyword>
<dbReference type="AlphaFoldDB" id="A0A1E8FE13"/>
<dbReference type="PANTHER" id="PTHR37464:SF1">
    <property type="entry name" value="BLL2463 PROTEIN"/>
    <property type="match status" value="1"/>
</dbReference>
<feature type="transmembrane region" description="Helical" evidence="1">
    <location>
        <begin position="63"/>
        <end position="82"/>
    </location>
</feature>
<keyword evidence="3" id="KW-1185">Reference proteome</keyword>
<feature type="transmembrane region" description="Helical" evidence="1">
    <location>
        <begin position="6"/>
        <end position="28"/>
    </location>
</feature>
<dbReference type="Proteomes" id="UP000176037">
    <property type="component" value="Unassembled WGS sequence"/>
</dbReference>
<feature type="transmembrane region" description="Helical" evidence="1">
    <location>
        <begin position="517"/>
        <end position="537"/>
    </location>
</feature>
<evidence type="ECO:0000313" key="2">
    <source>
        <dbReference type="EMBL" id="OFI34175.1"/>
    </source>
</evidence>
<evidence type="ECO:0008006" key="4">
    <source>
        <dbReference type="Google" id="ProtNLM"/>
    </source>
</evidence>
<sequence length="542" mass="58731">MSFGLFSGVTVLLGALALAGVLFGLQFLRPRVKVVQVATALFWQQAQQQAPLRTLWQRFRYPLAWLLSVIIALAIWLALAGIQSSANSSAERHIYYLDGSVSMQVGKRFSNARTRLINDLEQNPGAAQEVWFGGVTPSLIAGEDASAALIKARLESLTPQSTLTAISEFARRMAVLNQQKSIVIAYYGMPLRASQFARLPQNVKLIQRFTAPAVASNWGIVNFGYRAAASGDPQRVDVIIEITGDTAGSTVPELSIDLDGTPFTLASAERIADNTWLLSNLALTDSPGKLSVRLHSDDDFAADNSATLTLPAMPRITVYTGEGVPLAMSRLVNLTPRLTAVAQNAQVAVCLAEDENCFAQGLTHFLFAKDAGQEGIVYKADSTAAKLAISQLWQRQGWTAEQSLAALSVNEGEQRSVLFSLAAYEALSKNQDRRLPGLLVHSLYWLTPVAAASEFAAVGEPLPTLSESPLPLSVGEMIMPEHAEISVSLLNRTVTDSMTQPSVTEIPSATVNTHQIIWPWLILLALFLVLAEWLAIVRGRLP</sequence>
<dbReference type="EMBL" id="MJIC01000014">
    <property type="protein sequence ID" value="OFI34175.1"/>
    <property type="molecule type" value="Genomic_DNA"/>
</dbReference>
<reference evidence="2 3" key="1">
    <citation type="submission" date="2016-09" db="EMBL/GenBank/DDBJ databases">
        <title>Alteromonas lipolytica, a new species isolated from sea water.</title>
        <authorList>
            <person name="Wu Y.-H."/>
            <person name="Cheng H."/>
            <person name="Xu X.-W."/>
        </authorList>
    </citation>
    <scope>NUCLEOTIDE SEQUENCE [LARGE SCALE GENOMIC DNA]</scope>
    <source>
        <strain evidence="2 3">JW12</strain>
    </source>
</reference>
<dbReference type="RefSeq" id="WP_070177103.1">
    <property type="nucleotide sequence ID" value="NZ_BMJR01000011.1"/>
</dbReference>
<organism evidence="2 3">
    <name type="scientific">Alteromonas lipolytica</name>
    <dbReference type="NCBI Taxonomy" id="1856405"/>
    <lineage>
        <taxon>Bacteria</taxon>
        <taxon>Pseudomonadati</taxon>
        <taxon>Pseudomonadota</taxon>
        <taxon>Gammaproteobacteria</taxon>
        <taxon>Alteromonadales</taxon>
        <taxon>Alteromonadaceae</taxon>
        <taxon>Alteromonas/Salinimonas group</taxon>
        <taxon>Alteromonas</taxon>
    </lineage>
</organism>
<keyword evidence="1" id="KW-0812">Transmembrane</keyword>
<dbReference type="STRING" id="1856405.BFC17_21805"/>
<evidence type="ECO:0000313" key="3">
    <source>
        <dbReference type="Proteomes" id="UP000176037"/>
    </source>
</evidence>
<evidence type="ECO:0000256" key="1">
    <source>
        <dbReference type="SAM" id="Phobius"/>
    </source>
</evidence>
<name>A0A1E8FE13_9ALTE</name>
<protein>
    <recommendedName>
        <fullName evidence="4">Aerotolerance regulator N-terminal domain-containing protein</fullName>
    </recommendedName>
</protein>
<keyword evidence="1" id="KW-1133">Transmembrane helix</keyword>
<dbReference type="PANTHER" id="PTHR37464">
    <property type="entry name" value="BLL2463 PROTEIN"/>
    <property type="match status" value="1"/>
</dbReference>